<dbReference type="Gene3D" id="3.40.50.980">
    <property type="match status" value="1"/>
</dbReference>
<feature type="domain" description="Carrier" evidence="5">
    <location>
        <begin position="5385"/>
        <end position="5461"/>
    </location>
</feature>
<dbReference type="SMART" id="SM00823">
    <property type="entry name" value="PKS_PP"/>
    <property type="match status" value="2"/>
</dbReference>
<dbReference type="EMBL" id="JBFXLU010000033">
    <property type="protein sequence ID" value="KAL2851017.1"/>
    <property type="molecule type" value="Genomic_DNA"/>
</dbReference>
<dbReference type="InterPro" id="IPR045851">
    <property type="entry name" value="AMP-bd_C_sf"/>
</dbReference>
<keyword evidence="2" id="KW-0597">Phosphoprotein</keyword>
<evidence type="ECO:0000256" key="3">
    <source>
        <dbReference type="ARBA" id="ARBA00022598"/>
    </source>
</evidence>
<dbReference type="CDD" id="cd19534">
    <property type="entry name" value="E_NRPS"/>
    <property type="match status" value="1"/>
</dbReference>
<dbReference type="PROSITE" id="PS00012">
    <property type="entry name" value="PHOSPHOPANTETHEINE"/>
    <property type="match status" value="3"/>
</dbReference>
<evidence type="ECO:0000256" key="2">
    <source>
        <dbReference type="ARBA" id="ARBA00022553"/>
    </source>
</evidence>
<evidence type="ECO:0000256" key="4">
    <source>
        <dbReference type="ARBA" id="ARBA00029454"/>
    </source>
</evidence>
<dbReference type="Gene3D" id="1.10.1200.10">
    <property type="entry name" value="ACP-like"/>
    <property type="match status" value="3"/>
</dbReference>
<dbReference type="InterPro" id="IPR042099">
    <property type="entry name" value="ANL_N_sf"/>
</dbReference>
<name>A0ABR4KFG6_9EURO</name>
<dbReference type="InterPro" id="IPR020845">
    <property type="entry name" value="AMP-binding_CS"/>
</dbReference>
<dbReference type="InterPro" id="IPR020806">
    <property type="entry name" value="PKS_PP-bd"/>
</dbReference>
<dbReference type="SUPFAM" id="SSF56801">
    <property type="entry name" value="Acetyl-CoA synthetase-like"/>
    <property type="match status" value="6"/>
</dbReference>
<organism evidence="6 7">
    <name type="scientific">Aspergillus pseudoustus</name>
    <dbReference type="NCBI Taxonomy" id="1810923"/>
    <lineage>
        <taxon>Eukaryota</taxon>
        <taxon>Fungi</taxon>
        <taxon>Dikarya</taxon>
        <taxon>Ascomycota</taxon>
        <taxon>Pezizomycotina</taxon>
        <taxon>Eurotiomycetes</taxon>
        <taxon>Eurotiomycetidae</taxon>
        <taxon>Eurotiales</taxon>
        <taxon>Aspergillaceae</taxon>
        <taxon>Aspergillus</taxon>
        <taxon>Aspergillus subgen. Nidulantes</taxon>
    </lineage>
</organism>
<dbReference type="InterPro" id="IPR036736">
    <property type="entry name" value="ACP-like_sf"/>
</dbReference>
<dbReference type="PROSITE" id="PS50075">
    <property type="entry name" value="CARRIER"/>
    <property type="match status" value="3"/>
</dbReference>
<dbReference type="InterPro" id="IPR006162">
    <property type="entry name" value="Ppantetheine_attach_site"/>
</dbReference>
<dbReference type="Gene3D" id="3.40.50.12780">
    <property type="entry name" value="N-terminal domain of ligase-like"/>
    <property type="match status" value="7"/>
</dbReference>
<protein>
    <recommendedName>
        <fullName evidence="5">Carrier domain-containing protein</fullName>
    </recommendedName>
</protein>
<dbReference type="Gene3D" id="3.30.559.10">
    <property type="entry name" value="Chloramphenicol acetyltransferase-like domain"/>
    <property type="match status" value="5"/>
</dbReference>
<dbReference type="InterPro" id="IPR009081">
    <property type="entry name" value="PP-bd_ACP"/>
</dbReference>
<evidence type="ECO:0000313" key="6">
    <source>
        <dbReference type="EMBL" id="KAL2851017.1"/>
    </source>
</evidence>
<dbReference type="PROSITE" id="PS00455">
    <property type="entry name" value="AMP_BINDING"/>
    <property type="match status" value="3"/>
</dbReference>
<dbReference type="SUPFAM" id="SSF47336">
    <property type="entry name" value="ACP-like"/>
    <property type="match status" value="3"/>
</dbReference>
<evidence type="ECO:0000313" key="7">
    <source>
        <dbReference type="Proteomes" id="UP001610446"/>
    </source>
</evidence>
<dbReference type="InterPro" id="IPR001242">
    <property type="entry name" value="Condensation_dom"/>
</dbReference>
<feature type="domain" description="Carrier" evidence="5">
    <location>
        <begin position="535"/>
        <end position="608"/>
    </location>
</feature>
<proteinExistence type="inferred from homology"/>
<dbReference type="Gene3D" id="3.30.559.30">
    <property type="entry name" value="Nonribosomal peptide synthetase, condensation domain"/>
    <property type="match status" value="6"/>
</dbReference>
<dbReference type="InterPro" id="IPR023213">
    <property type="entry name" value="CAT-like_dom_sf"/>
</dbReference>
<dbReference type="PANTHER" id="PTHR45398">
    <property type="match status" value="1"/>
</dbReference>
<dbReference type="Proteomes" id="UP001610446">
    <property type="component" value="Unassembled WGS sequence"/>
</dbReference>
<keyword evidence="1" id="KW-0596">Phosphopantetheine</keyword>
<dbReference type="Gene3D" id="3.30.300.30">
    <property type="match status" value="5"/>
</dbReference>
<evidence type="ECO:0000256" key="1">
    <source>
        <dbReference type="ARBA" id="ARBA00022450"/>
    </source>
</evidence>
<comment type="caution">
    <text evidence="6">The sequence shown here is derived from an EMBL/GenBank/DDBJ whole genome shotgun (WGS) entry which is preliminary data.</text>
</comment>
<evidence type="ECO:0000259" key="5">
    <source>
        <dbReference type="PROSITE" id="PS50075"/>
    </source>
</evidence>
<gene>
    <name evidence="6" type="ORF">BJY01DRAFT_261231</name>
</gene>
<dbReference type="Pfam" id="PF00550">
    <property type="entry name" value="PP-binding"/>
    <property type="match status" value="3"/>
</dbReference>
<dbReference type="SUPFAM" id="SSF52777">
    <property type="entry name" value="CoA-dependent acyltransferases"/>
    <property type="match status" value="15"/>
</dbReference>
<feature type="domain" description="Carrier" evidence="5">
    <location>
        <begin position="2454"/>
        <end position="2531"/>
    </location>
</feature>
<keyword evidence="7" id="KW-1185">Reference proteome</keyword>
<dbReference type="PANTHER" id="PTHR45398:SF1">
    <property type="entry name" value="ENZYME, PUTATIVE (JCVI)-RELATED"/>
    <property type="match status" value="1"/>
</dbReference>
<dbReference type="CDD" id="cd19545">
    <property type="entry name" value="FUM14_C_NRPS-like"/>
    <property type="match status" value="1"/>
</dbReference>
<dbReference type="InterPro" id="IPR000873">
    <property type="entry name" value="AMP-dep_synth/lig_dom"/>
</dbReference>
<accession>A0ABR4KFG6</accession>
<sequence length="5498" mass="603502">MASNVEHSHWAQLADWGYTRSLPSPTESCVHELFSNQARATPNAPAICAWDGQLSYKDVDELTDRLAAMLAGRGIERGSYVPLCFEKSMWTPIAMLAVLKSGGTCVSMDPSHPASRHALIIEDIGVKLVLTTEAQLAAHSNGAANAVSIGPRTPWPGQRASPETPAFVVYTSGSTGTPKGVVLPHRTIGPGTRVLQFASHVFDIRACVCIPSDHDRLNDISGAINALNVNWACITPTVAGIIDPETVPTLANLTLAGEAVTQQVVDRWAGSPHLQSFNNCYGPAECTIYCSWNGSVGEQGMSPANIGRGLASKLWLVNEANHNQLAPLGAVGELVVEGPLVAQGYLHVDSDAFITNPTWAWTGDVRMYKTGDLARFNPDGTLDYLGRKDAQVKLHGQRFELGEIEHHVARASSVQTGIVLLARQGPCSGKLVAVVCFEQYSSTFDGDELVQLVGQIHRQGLCKQITALHESLTNILPSYMVPSVWIPATQLRVNSSLKIDRASIARWVDALDEDTLSSITRLTELDGPTEILPAQSTNQVMREVIARVLNLEPKDVKFNRSFISLGGDSISAMQTVSEARDHGLQVRVHDILKSRSLTQLLDKVQVEETANVGSALLDDPVNVLFTLSPVQQLYFEVSAQQPTRFHQSFTLRLSSAISLDRVSAALEEIVARHTMLRARFHQKGNSWTQSVTPLTPASFYLERCTVSGREQIGPKIAAAQQEIDIVNGPVFAAALLASPEANLLFMTAHHLVMDMVSWRVIMQELESRLQTPGTAQPTLGDPPTPYQAWSRLQSDRALTIEPRKALPFRVPPTQPRFWGLQAHANVYADVAQHTFTLAESTTSRLLGDCNGLFRTEPVDLFIAAVLHSFGQTFPERPLPVVFNEGHGREPWDETFDLSRTVGWFTTMLPLLVSDALKLRSQLANGRDYFASRFLSPVGRQSFRSHTPIEQLERAEDIGPQTPRLALFDISAVKMKHLDRILKWASTLEATLTEIAVQFPAVELQRVLTSFPMLPTLTSDELRGLQHVEDIQQKATGVYEIAFRFALEHAWHQVVARHAALRTIFLERGHVDEGGLHTQVVLRETDIPVGQLSCPNGNEVAALAAAVDEDPVNASGASISLILSDKPGPLYSSYIDLADYDEGFHADPDELRSTNADFSPLAGHLHAFCRENGITLYTASNDVCFGFLAAGRDIPVPGIAECVGPFINVLDFYTSSLHTLPLRHDSLFNTLMSIQRGSAASATNSHDPTDYNIVVNVVLHWRSKLLLKSPTTPLGQHELPEPVLKSIPELFGQQVSAQPCAPAELDSQSSRLALFLTHSGHVSTTTCVPMDPSHPDHRLQSIATRCRFAQPGRKTIAVDQRLMDVIAENVNLSRLPIASPSALAFVIMQAHGAALSMGSGKREMFTSLLFGACVCRLRVNCATLTPTVVSLFRPADVPSLRHLVLAGEALRASGLASLNNCYGPAECTIYCSWNGNVGRQHTQRPANIGVPLACPIVSEGYLDVTQNNTFIRDPQWSLTKDSGVGRRMYKTGDLDTQIEHTITTSTPELRSVTVDLVSGKLAAFLCFEEWPLLPVIASLRAVLTRLETTLSTLLPIYMVPSLYIPIQKLPEWTSHLPEAELQRYALAQVTNKVPPITMPIESIGKLDNFLRIGGDSVNAMQLVAEARHEQISLTDMALAAKSHDPDTDENSDSLIAQVAAQLNLPLNAIADIYPCAPMQEGLIALSTKQTDAYVNQTAARIIYIEGQGNLQVACKGEIEWETASSLAGYSTGPCDYGTTLTRYAIIQETGKNFFVWTAHHAVYDGWTTALVFNIPVRPYRDFIRYISGVDPVEQTASFPPAIRGEAGPRRAGHISDSVDIALANDDGITRANALRAVWGLVLANGRNAPVHQIDQVAGPTITTIPVHLLSRVQEEGIQSIPFEHTGLQKIRSISPDAQAACDFRTLMVVHQGSDELAEAKEVDGLTRIRTTADDESFHTYSIMDISVNYDQRVVEQAQMARVLAHFKSVLHRLQIENLDQTVARVNALSKDNLLTIEDWNAEPPRRVDRCQRPHAIAIHGWDVKLGVCAEQMVPICMEKSVWAKVAMIAVWKAGGAYVALSPEYPLDAQVLVVSPATRASAGLDAPHIVQESPPENLAYIIFTSGSTGVPKGVMIDHAAASSSIAAHGARMHFSAETRALQFAPYHFDACIAEIFTTLVHGGCVCIIHFMNRYQTNWAFFTPSFIRLIQPSQVNSLTTLVLGGEALQRDNIGAWAGHTNLMNGYGPTETCVFCVTRDIPPTTAPAEGKLGFPLAPIGTVGELLVEGPTLARGYLHDEQKTAASFIVNPSWAVTDANSKTTRRMYRTGDLVRYSDDGQIKRHGQRMEIGEVEGHLLADTAIHSALVIVSKLGLCADRLVAVVSLSDARGRSSKSPLELRLADRLPPYMVPTVWLVLDRAAVSRWIHELDQRTYESALSTLVEESLQRIVGGVLNLSPSQVPMNKPFISLGGDSITAMQVLSSCKAAGISLSKSARVHNTATLAVSEEFDKPFSLSPMQLSHFNQSFFVRVAQPVDMDRLTSAVRAVSQEQWSQIVSSDIDGSYRLTHHADVHPAAVEPILAAAQQGFDLEHGPLFAVDLIHVSGQDQPLLFLAAHHLVVDLVSWRVILADLEEALLNGRIVALAPLPFQHWVKLQAEYAAQNLSPNQISHGTSPAADYAYWGMENRANIVRDTSTSNLLHMSHNAFRAEPVDVLMAAILHSFVQEFPARDAPALFTEGHGRQPWDDEIDLSRTVGWFTTMAPLHVSKGELATAIESIRQVKEARSRLSRHGWSYFTSRFANDTGIQSFAADWPMELTFNYLGQYQQLEAVDAFFKDEPRLITETSSDIDPEFPRFALIELSAVVVQGRLRLDVAFNRKMQRQDEIRHFASRSIQVLRAIADALPTLSPKPSVGDYSLLSLAETGLESLHALIPHLGLSSIAEIEDVYPCSPMQQGLLIGQLRMIGSYEVEFLFEVQSTDEPTVDVENLLDAWQQVVQRHAILRTVFVTGLAANAAFSQVVLKESIPHTQRIQCSDEQAMHVLQSTPRIDHQELRPAHQLLIVEAPRNRVLCRFEVNHALMDAVSMGHIQEMPKEEPCIMPLHAGGSDQANQLHSVRFDKHCVTMPNLFQAVWGLVLRLFVATDDVCFGYMLSGRESPIDGIHNAVGPFSNCSLAEVQHALRNSGDRLFNTMMSVQRSAAETSTEHEYEMAIIQLNHYTGRVSTWQAENVADTFHALLRQVEELGDQSIGAFNALKVPEARKESMRPEARAVDAWDANFTYQQLDELSARLSLYLTYMGVDAGSIVPLLLKVGAAFRHKKIVSDIESSLILASAAQTEKATLLAEDTITVDRRFLDSLPPVNKKILGRTHRSSRAQPTGEPKGVISTDSRVLQFAAYVFDICIHDIFTSLTRGACVCVPSEGQRVNELELVMREMKINYACITPTVARLLQPSALPSLRTLTLDVWGNSHLTSFHNCYGPAEFGTAGMHPANIGRGLASRLWLVVGGPLVSQGYLHDEAKTARAFITDPIWSATPGDPLYKTGDLDTQVKIHGQRVELVAVDAVSPRDRPTPTRLAAFVCFAEEATGQEHANVDGIVALGDQQKPIVSEHMLPSAIIPKIDRSRLRLIGSSLSLEELAPTTPAEQQLHTLNDNFFRLGGDSIDAMRIVTLAQQAVDMHTTSGEPDSHSVDPFSLLPPAQCEVRPEQEGLVALSQTQPGAYIHQNIFALPPSLDVLRFQSALIYSADGTTLQVVIDEGARWNHGADLDTYLARDQEHPIVYGQPLSRYAIIDSGQTRHFVWTAHHAVYDGWSVALILNQVATAYESQTNLKPEQQEAYWRAQLDGSAPPNFPPQGALSAETLPFTQRTGSGSTHSSIIRAAWALLVARYSGMIGPTIATVPDLLARIQRQTTAMIGFEQMGLQNIRQLSPAAEQACSFRNLLVIQPGSDQESPALPLGLERCDRASSGFHTLDLVLDVTTHPDRLEMRRILHQFAHLLQQLNTLPLDQPDEAEIRSWNSRRLRPAIYGWDQSFTQHIVSLGVGRGSFVPAGATVVALDASHPTSRHSLIINNVSASLILRTEQSLPSDHHLPTEESSGSDIAFVIYTSGSTGFPKGVLLSHSAVSTSMDAHGSALNIGSSSREVFTSLNQQRVNDLEGFIREAQTLTLAGEAVTQKAVNLWRDNVQSFNNCYGPAECTIYCSGLSSHLWVVEPQDHDKLTPVGCAGELLVEGPLVSSFIEDPSWGLINGKQTGRRFYKTGDLLKIHGQRAEIGEIEHQLLRGREFEHGLVLLPESGAARQRLVAVLVTDLPSYMNPSVWCVVSSIALNTSRKVDRKLVSRWGTAVARNDNEAHLQRLVAQVLNRGPEQILLNRSFLVARARAVHLQLTLATLLQTTKRAISHAEEKPDVDFPLTPQPTHFNQSFFLRITRPVRRSQVADAIYQLDNSTFTQLICGKIEAMAAVMGASERTLDITSGPLIFLVAHHLVIDLSGRLADIQPSAQYAGENLSIESVLPSEVPAANVHCATASRQSFTLSAEHTSALLGSANQAYNTDPVDLFVASLVHSFAQTFRNRETPSVFLEGHGRESMELSIDLSSTVGCDIVETLLSNGWQYFTARYLACGSGSGNAFPDHLPMEQLERTDALLREESRIDLPGVEDIAGDVTRLAFFEVSAMRHQTEISHWIETFQETLTEAATVLPVMNPEKTLSDFPLMSLTYSSLDRLRKGTLADAGLLDLGVGLLLSQSNSKQTTQVVDRQPILRTFFVDAISPNALFDQVVLSKLLDTPQPRDDDNKLQPPHRLVIFETETRLVCSWEMSHAIVDAFSLAPPTRFSDYIRHIQAKDPRSDLDYWKTYLNGVEPCHLPLDGAAGQRAHLQSQKVDLHAHGVTIANLFQTVEVLGPLINMLQLRDLVQEVQSNYIQHALKLSGTPLFNTMIIHSHDPTEYDLAVNATNVCHTFDAVLRAIVAHPFQLPVESTIPAMFADQVALHPSAPAICAWDELLVSRGVAPEVMVPTCFDKSVWYTVAALTRHEAILQDATHVICLNQALPSSLAYVGIMVEHIGPGDRVFQFSAHVFDLSIQEIFTSLIHGACVCVPSESQRLEVTAATLTPTVCSTFKPADAGNKKAHDLWRGIPMLANCYGPAEATIYCVCNTELPWVVHPTDHHRLVPVGWYLNDPVKTNAVFVEDPAWANAQGSSPSSTRRRFYKTGDLVHYHADGTLQYLGRKDSQVKVHGHRIELGEVETHIKSLIPNVSQVAVELVQPPGRADCTLAAFICFSETISVDQEPSDKLLLPMTDSMRSNVASNLEALAHAMPAYMIPTLFVPLHHLPLNLSAKTDRSKLRRLLVHASVEALQTYRLASESPKQPPSSPLESRLQTLWSQVLDLPTHAIGVTDPFVQLGGDSITAMYLVNAAREAGLAFSVAELFQAQTIAQVAKIAEYISEDDRTSGSDSVEPFTLIDDGNISLDSLLDEVTAQFDF</sequence>
<comment type="similarity">
    <text evidence="4">Belongs to the NRP synthetase family.</text>
</comment>
<reference evidence="6 7" key="1">
    <citation type="submission" date="2024-07" db="EMBL/GenBank/DDBJ databases">
        <title>Section-level genome sequencing and comparative genomics of Aspergillus sections Usti and Cavernicolus.</title>
        <authorList>
            <consortium name="Lawrence Berkeley National Laboratory"/>
            <person name="Nybo J.L."/>
            <person name="Vesth T.C."/>
            <person name="Theobald S."/>
            <person name="Frisvad J.C."/>
            <person name="Larsen T.O."/>
            <person name="Kjaerboelling I."/>
            <person name="Rothschild-Mancinelli K."/>
            <person name="Lyhne E.K."/>
            <person name="Kogle M.E."/>
            <person name="Barry K."/>
            <person name="Clum A."/>
            <person name="Na H."/>
            <person name="Ledsgaard L."/>
            <person name="Lin J."/>
            <person name="Lipzen A."/>
            <person name="Kuo A."/>
            <person name="Riley R."/>
            <person name="Mondo S."/>
            <person name="Labutti K."/>
            <person name="Haridas S."/>
            <person name="Pangalinan J."/>
            <person name="Salamov A.A."/>
            <person name="Simmons B.A."/>
            <person name="Magnuson J.K."/>
            <person name="Chen J."/>
            <person name="Drula E."/>
            <person name="Henrissat B."/>
            <person name="Wiebenga A."/>
            <person name="Lubbers R.J."/>
            <person name="Gomes A.C."/>
            <person name="Makela M.R."/>
            <person name="Stajich J."/>
            <person name="Grigoriev I.V."/>
            <person name="Mortensen U.H."/>
            <person name="De Vries R.P."/>
            <person name="Baker S.E."/>
            <person name="Andersen M.R."/>
        </authorList>
    </citation>
    <scope>NUCLEOTIDE SEQUENCE [LARGE SCALE GENOMIC DNA]</scope>
    <source>
        <strain evidence="6 7">CBS 123904</strain>
    </source>
</reference>
<dbReference type="Pfam" id="PF00501">
    <property type="entry name" value="AMP-binding"/>
    <property type="match status" value="3"/>
</dbReference>
<dbReference type="Gene3D" id="2.30.38.10">
    <property type="entry name" value="Luciferase, Domain 3"/>
    <property type="match status" value="2"/>
</dbReference>
<keyword evidence="3" id="KW-0436">Ligase</keyword>
<dbReference type="CDD" id="cd05918">
    <property type="entry name" value="A_NRPS_SidN3_like"/>
    <property type="match status" value="2"/>
</dbReference>
<dbReference type="Pfam" id="PF00668">
    <property type="entry name" value="Condensation"/>
    <property type="match status" value="3"/>
</dbReference>